<dbReference type="RefSeq" id="WP_182838034.1">
    <property type="nucleotide sequence ID" value="NZ_BAAABQ010000091.1"/>
</dbReference>
<proteinExistence type="predicted"/>
<dbReference type="EMBL" id="JACJID010000003">
    <property type="protein sequence ID" value="MBA8926823.1"/>
    <property type="molecule type" value="Genomic_DNA"/>
</dbReference>
<evidence type="ECO:0000313" key="1">
    <source>
        <dbReference type="EMBL" id="MBA8926823.1"/>
    </source>
</evidence>
<evidence type="ECO:0000313" key="2">
    <source>
        <dbReference type="Proteomes" id="UP000517916"/>
    </source>
</evidence>
<comment type="caution">
    <text evidence="1">The sequence shown here is derived from an EMBL/GenBank/DDBJ whole genome shotgun (WGS) entry which is preliminary data.</text>
</comment>
<accession>A0ABR6BIX1</accession>
<protein>
    <submittedName>
        <fullName evidence="1">Three-Cys-motif partner protein</fullName>
    </submittedName>
</protein>
<organism evidence="1 2">
    <name type="scientific">Kutzneria viridogrisea</name>
    <dbReference type="NCBI Taxonomy" id="47990"/>
    <lineage>
        <taxon>Bacteria</taxon>
        <taxon>Bacillati</taxon>
        <taxon>Actinomycetota</taxon>
        <taxon>Actinomycetes</taxon>
        <taxon>Pseudonocardiales</taxon>
        <taxon>Pseudonocardiaceae</taxon>
        <taxon>Kutzneria</taxon>
    </lineage>
</organism>
<dbReference type="Proteomes" id="UP000517916">
    <property type="component" value="Unassembled WGS sequence"/>
</dbReference>
<reference evidence="1 2" key="1">
    <citation type="submission" date="2020-08" db="EMBL/GenBank/DDBJ databases">
        <title>Genomic Encyclopedia of Archaeal and Bacterial Type Strains, Phase II (KMG-II): from individual species to whole genera.</title>
        <authorList>
            <person name="Goeker M."/>
        </authorList>
    </citation>
    <scope>NUCLEOTIDE SEQUENCE [LARGE SCALE GENOMIC DNA]</scope>
    <source>
        <strain evidence="1 2">DSM 43850</strain>
    </source>
</reference>
<sequence length="366" mass="40603">MPVDGPVPWERAEHTGAKHDIYRRYLKRWFPILLGGARNAYPSATYAEGFAGPGVYAGGEPGSPIIAMQTLLQTVSSESPVVRFLFVDDDPRCIRSLNEQFVAAFPTRPRAHDTTPVVIVDGTCTDQLEPQLDKIGAWGQPILAVLDSWGNVPISYQLLKRLAGNPATEVIVTLGPQSFIRFVSTLGPAADDVFGGAATWRQIEHMTDGAAKRQHVLTCYRQTLATAGFTFLLDFELIDRRGESLYLVFGTNHVRGLEKMKDALWEVDPVYGVGFRDPRDEQSEALFNFTDPHLAPLSRLLLREIQRGPAQGARVHDLRQFALHQTAFRPEHVIRALTPLRDQGSIQADTPGAIRIKTMVRAAAER</sequence>
<name>A0ABR6BIX1_9PSEU</name>
<keyword evidence="2" id="KW-1185">Reference proteome</keyword>
<dbReference type="NCBIfam" id="TIGR04474">
    <property type="entry name" value="tcm_partner"/>
    <property type="match status" value="1"/>
</dbReference>
<dbReference type="InterPro" id="IPR031009">
    <property type="entry name" value="Tcm_partner"/>
</dbReference>
<gene>
    <name evidence="1" type="ORF">BC739_004029</name>
</gene>